<organism evidence="6 7">
    <name type="scientific">Bordetella genomosp. 9</name>
    <dbReference type="NCBI Taxonomy" id="1416803"/>
    <lineage>
        <taxon>Bacteria</taxon>
        <taxon>Pseudomonadati</taxon>
        <taxon>Pseudomonadota</taxon>
        <taxon>Betaproteobacteria</taxon>
        <taxon>Burkholderiales</taxon>
        <taxon>Alcaligenaceae</taxon>
        <taxon>Bordetella</taxon>
    </lineage>
</organism>
<gene>
    <name evidence="6" type="ORF">CAL13_00380</name>
</gene>
<evidence type="ECO:0000313" key="7">
    <source>
        <dbReference type="Proteomes" id="UP000194139"/>
    </source>
</evidence>
<dbReference type="InterPro" id="IPR016983">
    <property type="entry name" value="UCP031804"/>
</dbReference>
<evidence type="ECO:0000313" key="6">
    <source>
        <dbReference type="EMBL" id="ARP88430.1"/>
    </source>
</evidence>
<dbReference type="Pfam" id="PF06803">
    <property type="entry name" value="DUF1232"/>
    <property type="match status" value="1"/>
</dbReference>
<proteinExistence type="predicted"/>
<keyword evidence="3" id="KW-1133">Transmembrane helix</keyword>
<dbReference type="EMBL" id="CP021109">
    <property type="protein sequence ID" value="ARP88430.1"/>
    <property type="molecule type" value="Genomic_DNA"/>
</dbReference>
<keyword evidence="7" id="KW-1185">Reference proteome</keyword>
<keyword evidence="4" id="KW-0472">Membrane</keyword>
<dbReference type="InterPro" id="IPR010652">
    <property type="entry name" value="DUF1232"/>
</dbReference>
<name>A0A1W6Z4Z7_9BORD</name>
<evidence type="ECO:0000256" key="2">
    <source>
        <dbReference type="ARBA" id="ARBA00022692"/>
    </source>
</evidence>
<keyword evidence="2" id="KW-0812">Transmembrane</keyword>
<dbReference type="RefSeq" id="WP_086073443.1">
    <property type="nucleotide sequence ID" value="NZ_CP021109.1"/>
</dbReference>
<dbReference type="GO" id="GO:0012505">
    <property type="term" value="C:endomembrane system"/>
    <property type="evidence" value="ECO:0007669"/>
    <property type="project" value="UniProtKB-SubCell"/>
</dbReference>
<dbReference type="AlphaFoldDB" id="A0A1W6Z4Z7"/>
<reference evidence="6 7" key="1">
    <citation type="submission" date="2017-05" db="EMBL/GenBank/DDBJ databases">
        <title>Complete and WGS of Bordetella genogroups.</title>
        <authorList>
            <person name="Spilker T."/>
            <person name="LiPuma J."/>
        </authorList>
    </citation>
    <scope>NUCLEOTIDE SEQUENCE [LARGE SCALE GENOMIC DNA]</scope>
    <source>
        <strain evidence="6 7">AU17164</strain>
    </source>
</reference>
<evidence type="ECO:0000256" key="3">
    <source>
        <dbReference type="ARBA" id="ARBA00022989"/>
    </source>
</evidence>
<evidence type="ECO:0000259" key="5">
    <source>
        <dbReference type="Pfam" id="PF06803"/>
    </source>
</evidence>
<sequence length="125" mass="13676">MVEAHPSYEAAYTAPRFWRKLARHAKGAGRQAVEKALWLYYALQDPKTPKWAKRVIYGALGYFVLPLDALPDLIPGAGYTDDVAVMAAALATVAFYIGDDVKRQAAAKLLQWFGPGHGVPGAMQE</sequence>
<dbReference type="Proteomes" id="UP000194139">
    <property type="component" value="Chromosome"/>
</dbReference>
<dbReference type="PIRSF" id="PIRSF031804">
    <property type="entry name" value="UCP031804"/>
    <property type="match status" value="1"/>
</dbReference>
<evidence type="ECO:0000256" key="1">
    <source>
        <dbReference type="ARBA" id="ARBA00004127"/>
    </source>
</evidence>
<comment type="subcellular location">
    <subcellularLocation>
        <location evidence="1">Endomembrane system</location>
        <topology evidence="1">Multi-pass membrane protein</topology>
    </subcellularLocation>
</comment>
<accession>A0A1W6Z4Z7</accession>
<evidence type="ECO:0000256" key="4">
    <source>
        <dbReference type="ARBA" id="ARBA00023136"/>
    </source>
</evidence>
<feature type="domain" description="DUF1232" evidence="5">
    <location>
        <begin position="52"/>
        <end position="87"/>
    </location>
</feature>
<protein>
    <recommendedName>
        <fullName evidence="5">DUF1232 domain-containing protein</fullName>
    </recommendedName>
</protein>